<sequence length="1580" mass="180506">MGRREVSGMDDMKMNRPEQNPHLQGQCQSYFDLIEGGVCIVLADGTERIVMANEKTAALYECEDAEDFLSFFSANFRNLMEDEDYKALSQLAGKHPEHFVFHFHYRTKKGHFRKAEGVGTLKETPFGQAYVLLLFSSEEMASDLREKDKTGVLGMHDFLQAALKEVQKRQNTAAVRELCPVSFNATSFKEYNRQYGMRQGDRCLEKMAETITGFFPGALVGHLTADHFAALLPSADLEVKLEQVCNEVNGYIHDDGIQMKAGIYKATEEDTLDTLRHAFDSAKIACDSIKRDGNRSVAIYQPEMGERLANKSYVLRHFNEALKKHYIKVYFQPVIRTLTGKLCGFEALARWEDPALGMIFPNVFIPVLEEAQLINRLDRYVLEQVARLIRDRMDNGLPLVPVSMNLSAYDFEVANPIETIEKTVARYQIPKTVLCFEITERVMIRNHLSMSRTICQFQQAGYQVWMDDFGSEYSSMNSLHNYHFDVIKIDMGFFSHFDDRSRQIITSVVTMARMLDVQTLAEGVETKEQVAFLKKIGCGRIQGYFYGRPMRYDDTFSFIHGKGLRIERPEEAHLMDAAESVNVISDSPTALFSFDGTDISLLIENDAYKRELRSTGTRDMAEANANLVDARYPFRGRFQHLMTKALWSKSEETLTYADNGQYMRVSVRWIAGDKRLWVGEAHLYNISNNEALQQAKTLDQTLRNIFQFYEGFYLFDRSKDAVSVLRSNHPEVNRQRAPHTMRDFISFFVDHLVYPDDRARFLAFITPEQVETQTRIENGSIQSEVVRIRRADGTYRWSVFEALMLYKSTAKNILLCEREDIWERKRDRETLLPEFCRSFGISEGKTTRPEISDEANLFRTLCETSPYLFYWEDRDGRVLGASQSLKEKEGVRDASAFLGKKTEDIGCHFDAAELSLNGEKIQGDGEEAGAVEEMALVDGRLQDVRVDRAPWYREKEIAGTLNMVWGSAPENREEENRLGLVDPETGLLSFRGAIEAGLLYADHFRLKNLDYTGLLIDVPAFAEVMRNSTENGKVILTRISEALRKVLTPGWTIARIGLCCFLCFCQRKSMGNVEEKLKTVAEMLPLLWKQQGIQGVPVLTHAVVYGSEVLSLDEMLQLLIRRLSSAEKEAFGDKPYTEDRIYIRREVLDDLPEHVVISDPDSYELVYLNQAARKVLGVDSDASLEGCRCYRTLEGFDTPCRDCPNLMLRMDRAFSANHMNHKTGENLIVRSFLTIWENRTLKMTIAFNLNEYLDSMAKERELFYQEMRANEAIFRGMQEADPEMGIEKTISSIAENMQPERFLIFEEGDDNTVSATYEWTAPGVVPLQAELQSIPKTELRALYTQFISEHLVMVRDMDAYQKVHPNFSFRIHGVHSFVSGHLLLQNQTEGFTLVVNPSEESFNTGSVLYSTLTDFIAVMVRNRNSMRELEKQSLIDQLTGAGNRWALEQRIQAWQGDGTLGVISIDLNGLKNTNDTQGHHAGDVLISETARVLRECAGEDSVFRTGGDEFVVVTEDLEERDIRLLIHHMRQSAVNNGISMAIGYACRCGKVTDFDALLTESDFNMYRDKGHSFRRRRSDR</sequence>
<accession>A0A7X2NG26</accession>
<dbReference type="EMBL" id="VUMO01000005">
    <property type="protein sequence ID" value="MSS19814.1"/>
    <property type="molecule type" value="Genomic_DNA"/>
</dbReference>
<dbReference type="Pfam" id="PF13188">
    <property type="entry name" value="PAS_8"/>
    <property type="match status" value="1"/>
</dbReference>
<dbReference type="InterPro" id="IPR000160">
    <property type="entry name" value="GGDEF_dom"/>
</dbReference>
<evidence type="ECO:0000313" key="5">
    <source>
        <dbReference type="Proteomes" id="UP000461754"/>
    </source>
</evidence>
<dbReference type="SMART" id="SM00052">
    <property type="entry name" value="EAL"/>
    <property type="match status" value="1"/>
</dbReference>
<comment type="caution">
    <text evidence="4">The sequence shown here is derived from an EMBL/GenBank/DDBJ whole genome shotgun (WGS) entry which is preliminary data.</text>
</comment>
<dbReference type="InterPro" id="IPR050706">
    <property type="entry name" value="Cyclic-di-GMP_PDE-like"/>
</dbReference>
<dbReference type="Pfam" id="PF00990">
    <property type="entry name" value="GGDEF"/>
    <property type="match status" value="2"/>
</dbReference>
<dbReference type="InterPro" id="IPR029787">
    <property type="entry name" value="Nucleotide_cyclase"/>
</dbReference>
<dbReference type="GO" id="GO:0071111">
    <property type="term" value="F:cyclic-guanylate-specific phosphodiesterase activity"/>
    <property type="evidence" value="ECO:0007669"/>
    <property type="project" value="InterPro"/>
</dbReference>
<keyword evidence="5" id="KW-1185">Reference proteome</keyword>
<organism evidence="4 5">
    <name type="scientific">Pseudoramibacter porci</name>
    <dbReference type="NCBI Taxonomy" id="2606631"/>
    <lineage>
        <taxon>Bacteria</taxon>
        <taxon>Bacillati</taxon>
        <taxon>Bacillota</taxon>
        <taxon>Clostridia</taxon>
        <taxon>Eubacteriales</taxon>
        <taxon>Eubacteriaceae</taxon>
        <taxon>Pseudoramibacter</taxon>
    </lineage>
</organism>
<dbReference type="SMART" id="SM00267">
    <property type="entry name" value="GGDEF"/>
    <property type="match status" value="1"/>
</dbReference>
<dbReference type="InterPro" id="IPR000014">
    <property type="entry name" value="PAS"/>
</dbReference>
<dbReference type="SUPFAM" id="SSF141868">
    <property type="entry name" value="EAL domain-like"/>
    <property type="match status" value="1"/>
</dbReference>
<name>A0A7X2NG26_9FIRM</name>
<feature type="domain" description="EAL" evidence="2">
    <location>
        <begin position="311"/>
        <end position="563"/>
    </location>
</feature>
<dbReference type="CDD" id="cd01949">
    <property type="entry name" value="GGDEF"/>
    <property type="match status" value="1"/>
</dbReference>
<feature type="domain" description="GGDEF" evidence="3">
    <location>
        <begin position="1458"/>
        <end position="1580"/>
    </location>
</feature>
<dbReference type="PANTHER" id="PTHR33121:SF70">
    <property type="entry name" value="SIGNALING PROTEIN YKOW"/>
    <property type="match status" value="1"/>
</dbReference>
<evidence type="ECO:0000259" key="3">
    <source>
        <dbReference type="PROSITE" id="PS50887"/>
    </source>
</evidence>
<dbReference type="PROSITE" id="PS50883">
    <property type="entry name" value="EAL"/>
    <property type="match status" value="1"/>
</dbReference>
<dbReference type="InterPro" id="IPR035965">
    <property type="entry name" value="PAS-like_dom_sf"/>
</dbReference>
<dbReference type="PANTHER" id="PTHR33121">
    <property type="entry name" value="CYCLIC DI-GMP PHOSPHODIESTERASE PDEF"/>
    <property type="match status" value="1"/>
</dbReference>
<feature type="region of interest" description="Disordered" evidence="1">
    <location>
        <begin position="1"/>
        <end position="21"/>
    </location>
</feature>
<dbReference type="Pfam" id="PF00563">
    <property type="entry name" value="EAL"/>
    <property type="match status" value="1"/>
</dbReference>
<dbReference type="SUPFAM" id="SSF55073">
    <property type="entry name" value="Nucleotide cyclase"/>
    <property type="match status" value="2"/>
</dbReference>
<reference evidence="4 5" key="1">
    <citation type="submission" date="2019-08" db="EMBL/GenBank/DDBJ databases">
        <title>In-depth cultivation of the pig gut microbiome towards novel bacterial diversity and tailored functional studies.</title>
        <authorList>
            <person name="Wylensek D."/>
            <person name="Hitch T.C.A."/>
            <person name="Clavel T."/>
        </authorList>
    </citation>
    <scope>NUCLEOTIDE SEQUENCE [LARGE SCALE GENOMIC DNA]</scope>
    <source>
        <strain evidence="4 5">RF-744-FAT-4</strain>
    </source>
</reference>
<dbReference type="InterPro" id="IPR035919">
    <property type="entry name" value="EAL_sf"/>
</dbReference>
<dbReference type="InterPro" id="IPR001633">
    <property type="entry name" value="EAL_dom"/>
</dbReference>
<dbReference type="InterPro" id="IPR043128">
    <property type="entry name" value="Rev_trsase/Diguanyl_cyclase"/>
</dbReference>
<feature type="domain" description="GGDEF" evidence="3">
    <location>
        <begin position="176"/>
        <end position="302"/>
    </location>
</feature>
<dbReference type="SUPFAM" id="SSF55785">
    <property type="entry name" value="PYP-like sensor domain (PAS domain)"/>
    <property type="match status" value="1"/>
</dbReference>
<dbReference type="PROSITE" id="PS50887">
    <property type="entry name" value="GGDEF"/>
    <property type="match status" value="2"/>
</dbReference>
<proteinExistence type="predicted"/>
<dbReference type="Gene3D" id="3.30.70.270">
    <property type="match status" value="2"/>
</dbReference>
<dbReference type="CDD" id="cd01948">
    <property type="entry name" value="EAL"/>
    <property type="match status" value="1"/>
</dbReference>
<dbReference type="Gene3D" id="3.20.20.450">
    <property type="entry name" value="EAL domain"/>
    <property type="match status" value="1"/>
</dbReference>
<dbReference type="Proteomes" id="UP000461754">
    <property type="component" value="Unassembled WGS sequence"/>
</dbReference>
<feature type="compositionally biased region" description="Basic and acidic residues" evidence="1">
    <location>
        <begin position="1"/>
        <end position="16"/>
    </location>
</feature>
<dbReference type="NCBIfam" id="TIGR00254">
    <property type="entry name" value="GGDEF"/>
    <property type="match status" value="1"/>
</dbReference>
<gene>
    <name evidence="4" type="ORF">FYJ52_05285</name>
</gene>
<protein>
    <submittedName>
        <fullName evidence="4">EAL domain-containing protein</fullName>
    </submittedName>
</protein>
<evidence type="ECO:0000259" key="2">
    <source>
        <dbReference type="PROSITE" id="PS50883"/>
    </source>
</evidence>
<evidence type="ECO:0000256" key="1">
    <source>
        <dbReference type="SAM" id="MobiDB-lite"/>
    </source>
</evidence>
<evidence type="ECO:0000313" key="4">
    <source>
        <dbReference type="EMBL" id="MSS19814.1"/>
    </source>
</evidence>